<evidence type="ECO:0000313" key="2">
    <source>
        <dbReference type="Proteomes" id="UP000204609"/>
    </source>
</evidence>
<reference evidence="2" key="1">
    <citation type="submission" date="2016-03" db="EMBL/GenBank/DDBJ databases">
        <authorList>
            <person name="Ploux O."/>
        </authorList>
    </citation>
    <scope>NUCLEOTIDE SEQUENCE [LARGE SCALE GENOMIC DNA]</scope>
</reference>
<dbReference type="KEGG" id="vg:28800468"/>
<proteinExistence type="predicted"/>
<gene>
    <name evidence="1" type="primary">6</name>
    <name evidence="1" type="ORF">PBI_ONEUP_6</name>
</gene>
<name>A0A160DER6_9CAUD</name>
<dbReference type="Proteomes" id="UP000204609">
    <property type="component" value="Segment"/>
</dbReference>
<sequence length="91" mass="10342">MNKTKKIAAALALAGVLGLTGCGDTVYSGEVIEKKDRIWMGKYYHYNNLHLRDCGFRNSQGQCRTDWIQVDDRTYASTKVGDWHQDSEGKR</sequence>
<dbReference type="EMBL" id="KU998245">
    <property type="protein sequence ID" value="ANA86349.1"/>
    <property type="molecule type" value="Genomic_DNA"/>
</dbReference>
<evidence type="ECO:0000313" key="1">
    <source>
        <dbReference type="EMBL" id="ANA86349.1"/>
    </source>
</evidence>
<organism evidence="1 2">
    <name type="scientific">Gordonia phage OneUp</name>
    <dbReference type="NCBI Taxonomy" id="1838074"/>
    <lineage>
        <taxon>Viruses</taxon>
        <taxon>Duplodnaviria</taxon>
        <taxon>Heunggongvirae</taxon>
        <taxon>Uroviricota</taxon>
        <taxon>Caudoviricetes</taxon>
        <taxon>Oneupvirus</taxon>
        <taxon>Oneupvirus oneup</taxon>
    </lineage>
</organism>
<dbReference type="OrthoDB" id="37787at10239"/>
<dbReference type="PROSITE" id="PS51257">
    <property type="entry name" value="PROKAR_LIPOPROTEIN"/>
    <property type="match status" value="1"/>
</dbReference>
<evidence type="ECO:0008006" key="3">
    <source>
        <dbReference type="Google" id="ProtNLM"/>
    </source>
</evidence>
<protein>
    <recommendedName>
        <fullName evidence="3">Lipoprotein</fullName>
    </recommendedName>
</protein>
<dbReference type="RefSeq" id="YP_009274431.1">
    <property type="nucleotide sequence ID" value="NC_030917.1"/>
</dbReference>
<accession>A0A160DER6</accession>
<keyword evidence="2" id="KW-1185">Reference proteome</keyword>
<dbReference type="GeneID" id="28800468"/>